<comment type="caution">
    <text evidence="8">The sequence shown here is derived from an EMBL/GenBank/DDBJ whole genome shotgun (WGS) entry which is preliminary data.</text>
</comment>
<evidence type="ECO:0000259" key="7">
    <source>
        <dbReference type="PROSITE" id="PS50110"/>
    </source>
</evidence>
<dbReference type="CDD" id="cd17535">
    <property type="entry name" value="REC_NarL-like"/>
    <property type="match status" value="1"/>
</dbReference>
<sequence>MTDDIRVLVADDHGAIRAGLRLMLDGADGITVVGEAADGAAAVTNARALRPDVVLMDIRMPGTDGIEATRAIVAEGLADVLALTTFDLDDYVRGVLAAGAVGFLLKTVGAAELVEAVRRVAAGDGVLAPEVTRRLLADLVAAAQPPAATPAPGVDDLTARERDVLACLGAGMSNAEIGRALDITEATTKTHVTRVLAKLDCTSRLQAALVAVEAGVVWR</sequence>
<dbReference type="EMBL" id="BJUB01000009">
    <property type="protein sequence ID" value="GEK22319.1"/>
    <property type="molecule type" value="Genomic_DNA"/>
</dbReference>
<feature type="modified residue" description="4-aspartylphosphate" evidence="5">
    <location>
        <position position="57"/>
    </location>
</feature>
<dbReference type="InterPro" id="IPR001789">
    <property type="entry name" value="Sig_transdc_resp-reg_receiver"/>
</dbReference>
<dbReference type="PANTHER" id="PTHR43214:SF24">
    <property type="entry name" value="TRANSCRIPTIONAL REGULATORY PROTEIN NARL-RELATED"/>
    <property type="match status" value="1"/>
</dbReference>
<evidence type="ECO:0000256" key="4">
    <source>
        <dbReference type="ARBA" id="ARBA00023163"/>
    </source>
</evidence>
<proteinExistence type="predicted"/>
<evidence type="ECO:0000256" key="3">
    <source>
        <dbReference type="ARBA" id="ARBA00023125"/>
    </source>
</evidence>
<dbReference type="SMART" id="SM00448">
    <property type="entry name" value="REC"/>
    <property type="match status" value="1"/>
</dbReference>
<dbReference type="OrthoDB" id="9808843at2"/>
<accession>A0A510V625</accession>
<dbReference type="InterPro" id="IPR011006">
    <property type="entry name" value="CheY-like_superfamily"/>
</dbReference>
<dbReference type="Gene3D" id="3.40.50.2300">
    <property type="match status" value="1"/>
</dbReference>
<feature type="domain" description="HTH luxR-type" evidence="6">
    <location>
        <begin position="150"/>
        <end position="215"/>
    </location>
</feature>
<dbReference type="GO" id="GO:0006355">
    <property type="term" value="P:regulation of DNA-templated transcription"/>
    <property type="evidence" value="ECO:0007669"/>
    <property type="project" value="InterPro"/>
</dbReference>
<evidence type="ECO:0000256" key="2">
    <source>
        <dbReference type="ARBA" id="ARBA00023015"/>
    </source>
</evidence>
<dbReference type="CDD" id="cd06170">
    <property type="entry name" value="LuxR_C_like"/>
    <property type="match status" value="1"/>
</dbReference>
<dbReference type="InterPro" id="IPR058245">
    <property type="entry name" value="NreC/VraR/RcsB-like_REC"/>
</dbReference>
<organism evidence="8 9">
    <name type="scientific">Cellulomonas xylanilytica</name>
    <dbReference type="NCBI Taxonomy" id="233583"/>
    <lineage>
        <taxon>Bacteria</taxon>
        <taxon>Bacillati</taxon>
        <taxon>Actinomycetota</taxon>
        <taxon>Actinomycetes</taxon>
        <taxon>Micrococcales</taxon>
        <taxon>Cellulomonadaceae</taxon>
        <taxon>Cellulomonas</taxon>
    </lineage>
</organism>
<keyword evidence="3 8" id="KW-0238">DNA-binding</keyword>
<dbReference type="SUPFAM" id="SSF46894">
    <property type="entry name" value="C-terminal effector domain of the bipartite response regulators"/>
    <property type="match status" value="1"/>
</dbReference>
<dbReference type="SMART" id="SM00421">
    <property type="entry name" value="HTH_LUXR"/>
    <property type="match status" value="1"/>
</dbReference>
<dbReference type="InterPro" id="IPR016032">
    <property type="entry name" value="Sig_transdc_resp-reg_C-effctor"/>
</dbReference>
<dbReference type="PRINTS" id="PR00038">
    <property type="entry name" value="HTHLUXR"/>
</dbReference>
<dbReference type="PROSITE" id="PS50110">
    <property type="entry name" value="RESPONSE_REGULATORY"/>
    <property type="match status" value="1"/>
</dbReference>
<keyword evidence="9" id="KW-1185">Reference proteome</keyword>
<dbReference type="GO" id="GO:0003677">
    <property type="term" value="F:DNA binding"/>
    <property type="evidence" value="ECO:0007669"/>
    <property type="project" value="UniProtKB-KW"/>
</dbReference>
<dbReference type="PROSITE" id="PS50043">
    <property type="entry name" value="HTH_LUXR_2"/>
    <property type="match status" value="1"/>
</dbReference>
<evidence type="ECO:0000256" key="5">
    <source>
        <dbReference type="PROSITE-ProRule" id="PRU00169"/>
    </source>
</evidence>
<name>A0A510V625_9CELL</name>
<keyword evidence="1 5" id="KW-0597">Phosphoprotein</keyword>
<dbReference type="Pfam" id="PF00072">
    <property type="entry name" value="Response_reg"/>
    <property type="match status" value="1"/>
</dbReference>
<dbReference type="AlphaFoldDB" id="A0A510V625"/>
<dbReference type="GO" id="GO:0000160">
    <property type="term" value="P:phosphorelay signal transduction system"/>
    <property type="evidence" value="ECO:0007669"/>
    <property type="project" value="InterPro"/>
</dbReference>
<dbReference type="RefSeq" id="WP_146928138.1">
    <property type="nucleotide sequence ID" value="NZ_BJUB01000009.1"/>
</dbReference>
<dbReference type="InterPro" id="IPR000792">
    <property type="entry name" value="Tscrpt_reg_LuxR_C"/>
</dbReference>
<evidence type="ECO:0000259" key="6">
    <source>
        <dbReference type="PROSITE" id="PS50043"/>
    </source>
</evidence>
<protein>
    <submittedName>
        <fullName evidence="8">DNA-binding response regulator</fullName>
    </submittedName>
</protein>
<dbReference type="PANTHER" id="PTHR43214">
    <property type="entry name" value="TWO-COMPONENT RESPONSE REGULATOR"/>
    <property type="match status" value="1"/>
</dbReference>
<keyword evidence="2" id="KW-0805">Transcription regulation</keyword>
<evidence type="ECO:0000256" key="1">
    <source>
        <dbReference type="ARBA" id="ARBA00022553"/>
    </source>
</evidence>
<keyword evidence="4" id="KW-0804">Transcription</keyword>
<gene>
    <name evidence="8" type="ORF">CXY01_28390</name>
</gene>
<dbReference type="InterPro" id="IPR039420">
    <property type="entry name" value="WalR-like"/>
</dbReference>
<dbReference type="SUPFAM" id="SSF52172">
    <property type="entry name" value="CheY-like"/>
    <property type="match status" value="1"/>
</dbReference>
<reference evidence="8 9" key="1">
    <citation type="submission" date="2019-07" db="EMBL/GenBank/DDBJ databases">
        <title>Whole genome shotgun sequence of Cellulomonas xylanilytica NBRC 101102.</title>
        <authorList>
            <person name="Hosoyama A."/>
            <person name="Uohara A."/>
            <person name="Ohji S."/>
            <person name="Ichikawa N."/>
        </authorList>
    </citation>
    <scope>NUCLEOTIDE SEQUENCE [LARGE SCALE GENOMIC DNA]</scope>
    <source>
        <strain evidence="8 9">NBRC 101102</strain>
    </source>
</reference>
<evidence type="ECO:0000313" key="9">
    <source>
        <dbReference type="Proteomes" id="UP000321118"/>
    </source>
</evidence>
<dbReference type="Proteomes" id="UP000321118">
    <property type="component" value="Unassembled WGS sequence"/>
</dbReference>
<feature type="domain" description="Response regulatory" evidence="7">
    <location>
        <begin position="6"/>
        <end position="121"/>
    </location>
</feature>
<evidence type="ECO:0000313" key="8">
    <source>
        <dbReference type="EMBL" id="GEK22319.1"/>
    </source>
</evidence>
<dbReference type="Pfam" id="PF00196">
    <property type="entry name" value="GerE"/>
    <property type="match status" value="1"/>
</dbReference>